<reference evidence="10 11" key="1">
    <citation type="submission" date="2018-08" db="EMBL/GenBank/DDBJ databases">
        <title>Genomic Encyclopedia of Archaeal and Bacterial Type Strains, Phase II (KMG-II): from individual species to whole genera.</title>
        <authorList>
            <person name="Goeker M."/>
        </authorList>
    </citation>
    <scope>NUCLEOTIDE SEQUENCE [LARGE SCALE GENOMIC DNA]</scope>
    <source>
        <strain evidence="10 11">DSM 5002</strain>
    </source>
</reference>
<organism evidence="10 11">
    <name type="scientific">Dichotomicrobium thermohalophilum</name>
    <dbReference type="NCBI Taxonomy" id="933063"/>
    <lineage>
        <taxon>Bacteria</taxon>
        <taxon>Pseudomonadati</taxon>
        <taxon>Pseudomonadota</taxon>
        <taxon>Alphaproteobacteria</taxon>
        <taxon>Hyphomicrobiales</taxon>
        <taxon>Hyphomicrobiaceae</taxon>
        <taxon>Dichotomicrobium</taxon>
    </lineage>
</organism>
<comment type="similarity">
    <text evidence="7">Belongs to the RNR ribonuclease family. RNase R subfamily.</text>
</comment>
<protein>
    <recommendedName>
        <fullName evidence="7">Ribonuclease R</fullName>
        <shortName evidence="7">RNase R</shortName>
        <ecNumber evidence="7">3.1.13.1</ecNumber>
    </recommendedName>
</protein>
<dbReference type="PROSITE" id="PS50126">
    <property type="entry name" value="S1"/>
    <property type="match status" value="1"/>
</dbReference>
<dbReference type="InterPro" id="IPR004476">
    <property type="entry name" value="RNase_II/RNase_R"/>
</dbReference>
<dbReference type="Proteomes" id="UP000266273">
    <property type="component" value="Unassembled WGS sequence"/>
</dbReference>
<dbReference type="NCBIfam" id="TIGR02063">
    <property type="entry name" value="RNase_R"/>
    <property type="match status" value="1"/>
</dbReference>
<keyword evidence="6 7" id="KW-0694">RNA-binding</keyword>
<dbReference type="PROSITE" id="PS01175">
    <property type="entry name" value="RIBONUCLEASE_II"/>
    <property type="match status" value="1"/>
</dbReference>
<dbReference type="HAMAP" id="MF_01895">
    <property type="entry name" value="RNase_R"/>
    <property type="match status" value="1"/>
</dbReference>
<dbReference type="Pfam" id="PF00575">
    <property type="entry name" value="S1"/>
    <property type="match status" value="1"/>
</dbReference>
<dbReference type="InterPro" id="IPR011805">
    <property type="entry name" value="RNase_R"/>
</dbReference>
<evidence type="ECO:0000256" key="6">
    <source>
        <dbReference type="ARBA" id="ARBA00022884"/>
    </source>
</evidence>
<dbReference type="AlphaFoldDB" id="A0A397PGZ4"/>
<comment type="function">
    <text evidence="7">3'-5' exoribonuclease that releases 5'-nucleoside monophosphates and is involved in maturation of structured RNAs.</text>
</comment>
<dbReference type="InterPro" id="IPR001900">
    <property type="entry name" value="RNase_II/R"/>
</dbReference>
<gene>
    <name evidence="7" type="primary">rnr</name>
    <name evidence="10" type="ORF">BXY53_2330</name>
</gene>
<feature type="region of interest" description="Disordered" evidence="8">
    <location>
        <begin position="745"/>
        <end position="783"/>
    </location>
</feature>
<dbReference type="EC" id="3.1.13.1" evidence="7"/>
<dbReference type="GO" id="GO:0008859">
    <property type="term" value="F:exoribonuclease II activity"/>
    <property type="evidence" value="ECO:0007669"/>
    <property type="project" value="UniProtKB-UniRule"/>
</dbReference>
<dbReference type="SUPFAM" id="SSF50249">
    <property type="entry name" value="Nucleic acid-binding proteins"/>
    <property type="match status" value="2"/>
</dbReference>
<evidence type="ECO:0000256" key="7">
    <source>
        <dbReference type="HAMAP-Rule" id="MF_01895"/>
    </source>
</evidence>
<name>A0A397PGZ4_9HYPH</name>
<dbReference type="NCBIfam" id="TIGR00358">
    <property type="entry name" value="3_prime_RNase"/>
    <property type="match status" value="1"/>
</dbReference>
<dbReference type="CDD" id="cd04471">
    <property type="entry name" value="S1_RNase_R"/>
    <property type="match status" value="1"/>
</dbReference>
<evidence type="ECO:0000256" key="1">
    <source>
        <dbReference type="ARBA" id="ARBA00001849"/>
    </source>
</evidence>
<evidence type="ECO:0000256" key="5">
    <source>
        <dbReference type="ARBA" id="ARBA00022839"/>
    </source>
</evidence>
<feature type="region of interest" description="Disordered" evidence="8">
    <location>
        <begin position="1"/>
        <end position="26"/>
    </location>
</feature>
<dbReference type="InterPro" id="IPR012340">
    <property type="entry name" value="NA-bd_OB-fold"/>
</dbReference>
<evidence type="ECO:0000256" key="2">
    <source>
        <dbReference type="ARBA" id="ARBA00022490"/>
    </source>
</evidence>
<keyword evidence="11" id="KW-1185">Reference proteome</keyword>
<dbReference type="Pfam" id="PF00773">
    <property type="entry name" value="RNB"/>
    <property type="match status" value="1"/>
</dbReference>
<keyword evidence="3 7" id="KW-0540">Nuclease</keyword>
<dbReference type="Pfam" id="PF17876">
    <property type="entry name" value="CSD2"/>
    <property type="match status" value="1"/>
</dbReference>
<keyword evidence="5 7" id="KW-0269">Exonuclease</keyword>
<evidence type="ECO:0000256" key="3">
    <source>
        <dbReference type="ARBA" id="ARBA00022722"/>
    </source>
</evidence>
<dbReference type="PANTHER" id="PTHR23355:SF9">
    <property type="entry name" value="DIS3-LIKE EXONUCLEASE 2"/>
    <property type="match status" value="1"/>
</dbReference>
<keyword evidence="4 7" id="KW-0378">Hydrolase</keyword>
<dbReference type="GO" id="GO:0005829">
    <property type="term" value="C:cytosol"/>
    <property type="evidence" value="ECO:0007669"/>
    <property type="project" value="TreeGrafter"/>
</dbReference>
<dbReference type="PANTHER" id="PTHR23355">
    <property type="entry name" value="RIBONUCLEASE"/>
    <property type="match status" value="1"/>
</dbReference>
<dbReference type="SMART" id="SM00316">
    <property type="entry name" value="S1"/>
    <property type="match status" value="1"/>
</dbReference>
<dbReference type="Gene3D" id="2.40.50.140">
    <property type="entry name" value="Nucleic acid-binding proteins"/>
    <property type="match status" value="1"/>
</dbReference>
<dbReference type="GO" id="GO:0006402">
    <property type="term" value="P:mRNA catabolic process"/>
    <property type="evidence" value="ECO:0007669"/>
    <property type="project" value="TreeGrafter"/>
</dbReference>
<evidence type="ECO:0000313" key="11">
    <source>
        <dbReference type="Proteomes" id="UP000266273"/>
    </source>
</evidence>
<accession>A0A397PGZ4</accession>
<dbReference type="SMART" id="SM00955">
    <property type="entry name" value="RNB"/>
    <property type="match status" value="1"/>
</dbReference>
<evidence type="ECO:0000256" key="4">
    <source>
        <dbReference type="ARBA" id="ARBA00022801"/>
    </source>
</evidence>
<comment type="caution">
    <text evidence="10">The sequence shown here is derived from an EMBL/GenBank/DDBJ whole genome shotgun (WGS) entry which is preliminary data.</text>
</comment>
<evidence type="ECO:0000259" key="9">
    <source>
        <dbReference type="PROSITE" id="PS50126"/>
    </source>
</evidence>
<evidence type="ECO:0000256" key="8">
    <source>
        <dbReference type="SAM" id="MobiDB-lite"/>
    </source>
</evidence>
<keyword evidence="2 7" id="KW-0963">Cytoplasm</keyword>
<dbReference type="InterPro" id="IPR003029">
    <property type="entry name" value="S1_domain"/>
</dbReference>
<feature type="compositionally biased region" description="Basic residues" evidence="8">
    <location>
        <begin position="766"/>
        <end position="783"/>
    </location>
</feature>
<feature type="compositionally biased region" description="Basic and acidic residues" evidence="8">
    <location>
        <begin position="12"/>
        <end position="23"/>
    </location>
</feature>
<proteinExistence type="inferred from homology"/>
<comment type="subcellular location">
    <subcellularLocation>
        <location evidence="7">Cytoplasm</location>
    </subcellularLocation>
</comment>
<comment type="catalytic activity">
    <reaction evidence="1 7">
        <text>Exonucleolytic cleavage in the 3'- to 5'-direction to yield nucleoside 5'-phosphates.</text>
        <dbReference type="EC" id="3.1.13.1"/>
    </reaction>
</comment>
<dbReference type="InterPro" id="IPR050180">
    <property type="entry name" value="RNR_Ribonuclease"/>
</dbReference>
<dbReference type="EMBL" id="QXDF01000002">
    <property type="protein sequence ID" value="RIA47763.1"/>
    <property type="molecule type" value="Genomic_DNA"/>
</dbReference>
<dbReference type="InterPro" id="IPR022966">
    <property type="entry name" value="RNase_II/R_CS"/>
</dbReference>
<dbReference type="OrthoDB" id="9764149at2"/>
<dbReference type="RefSeq" id="WP_119062121.1">
    <property type="nucleotide sequence ID" value="NZ_QXDF01000002.1"/>
</dbReference>
<dbReference type="GO" id="GO:0003723">
    <property type="term" value="F:RNA binding"/>
    <property type="evidence" value="ECO:0007669"/>
    <property type="project" value="UniProtKB-UniRule"/>
</dbReference>
<feature type="domain" description="S1 motif" evidence="9">
    <location>
        <begin position="653"/>
        <end position="734"/>
    </location>
</feature>
<dbReference type="InterPro" id="IPR040476">
    <property type="entry name" value="CSD2"/>
</dbReference>
<sequence>MTSKTSSRPGGKPRDDGRDHLPSKQDILTFIEESPGEVGKREIARAFHIKGSDRIALKQLLREMADEGLIKGKRKHLRKPGALPNVTVIEITGRDSDGEFVALPAAWPEDEGPPPRILIAPDSKSPGAAVGVGDRVLARLAPVNPEEVEAEEGAYAYIARPIKRLSREKIRQLGVFRERGPGGIITPIDKKQRKEWRVEPGRTGDANDGELVRFETVRHGRFGELGRVVERLGHPKSQRAVSLIAIHAYDLPYEFPNPVLNELDGLPEPNLDAYEDLRHLPLITIDPEDARDHDDAVWAAPDDDPANRGGWIVVVAIADVAFYVRPGTALDQEALRRGNSVYFPDRVVPMLPEKLSNELCSLRPDEDRLCLAVRMVFNADGSKRSHKFMRAAMRSHAKLHYAQAQAAIDGRPDEVTEPLLEPVLKPLFAAYDALAEARDRRGPLELDIPERKIKLDETGEIAEIVMPERLTAHRLIEEFMIQANVAAAEFLEERDSPLLYRVHDVPALDKLEATNEFLQSIGFKLPKSGVMKPEQFNRILERARDSEYSLLVNDVILRAQAQAEYSVGNYGHFGLNLRRYAHFTSPIRRYADLIVHRSLIRALGGGPGALTDDEVAHLDKVAEAISNAERRAMAAERDTIDRLVASYLEDKVGATFRARISGVTRAGLFVRLSDTGADGFIPISTIGNDHYIYMADAHALVGQQTGETFRLGDSVEVRLVEAVPDAGALRFELLSEGRHKTEVLGKQLAARTGKPTRRTAPTRDKKAGKKASAKRSAKKSARR</sequence>
<evidence type="ECO:0000313" key="10">
    <source>
        <dbReference type="EMBL" id="RIA47763.1"/>
    </source>
</evidence>